<dbReference type="EMBL" id="BKCJ011772438">
    <property type="protein sequence ID" value="GFD51624.1"/>
    <property type="molecule type" value="Genomic_DNA"/>
</dbReference>
<protein>
    <submittedName>
        <fullName evidence="1">Uncharacterized protein</fullName>
    </submittedName>
</protein>
<proteinExistence type="predicted"/>
<dbReference type="AlphaFoldDB" id="A0A699X4P5"/>
<accession>A0A699X4P5</accession>
<sequence>MDGDGGDERAATRLLHRATMTSYGSCDGSVSGVSLSDESMQMNGEVYLIVRAIGGIMGTMGEIVGVSV</sequence>
<organism evidence="1">
    <name type="scientific">Tanacetum cinerariifolium</name>
    <name type="common">Dalmatian daisy</name>
    <name type="synonym">Chrysanthemum cinerariifolium</name>
    <dbReference type="NCBI Taxonomy" id="118510"/>
    <lineage>
        <taxon>Eukaryota</taxon>
        <taxon>Viridiplantae</taxon>
        <taxon>Streptophyta</taxon>
        <taxon>Embryophyta</taxon>
        <taxon>Tracheophyta</taxon>
        <taxon>Spermatophyta</taxon>
        <taxon>Magnoliopsida</taxon>
        <taxon>eudicotyledons</taxon>
        <taxon>Gunneridae</taxon>
        <taxon>Pentapetalae</taxon>
        <taxon>asterids</taxon>
        <taxon>campanulids</taxon>
        <taxon>Asterales</taxon>
        <taxon>Asteraceae</taxon>
        <taxon>Asteroideae</taxon>
        <taxon>Anthemideae</taxon>
        <taxon>Anthemidinae</taxon>
        <taxon>Tanacetum</taxon>
    </lineage>
</organism>
<comment type="caution">
    <text evidence="1">The sequence shown here is derived from an EMBL/GenBank/DDBJ whole genome shotgun (WGS) entry which is preliminary data.</text>
</comment>
<evidence type="ECO:0000313" key="1">
    <source>
        <dbReference type="EMBL" id="GFD51624.1"/>
    </source>
</evidence>
<gene>
    <name evidence="1" type="ORF">Tci_923593</name>
</gene>
<feature type="non-terminal residue" evidence="1">
    <location>
        <position position="68"/>
    </location>
</feature>
<name>A0A699X4P5_TANCI</name>
<reference evidence="1" key="1">
    <citation type="journal article" date="2019" name="Sci. Rep.">
        <title>Draft genome of Tanacetum cinerariifolium, the natural source of mosquito coil.</title>
        <authorList>
            <person name="Yamashiro T."/>
            <person name="Shiraishi A."/>
            <person name="Satake H."/>
            <person name="Nakayama K."/>
        </authorList>
    </citation>
    <scope>NUCLEOTIDE SEQUENCE</scope>
</reference>